<dbReference type="Pfam" id="PF03572">
    <property type="entry name" value="Peptidase_S41"/>
    <property type="match status" value="1"/>
</dbReference>
<dbReference type="PANTHER" id="PTHR32060:SF30">
    <property type="entry name" value="CARBOXY-TERMINAL PROCESSING PROTEASE CTPA"/>
    <property type="match status" value="1"/>
</dbReference>
<gene>
    <name evidence="9" type="ORF">IHQ72_12930</name>
</gene>
<dbReference type="InterPro" id="IPR005151">
    <property type="entry name" value="Tail-specific_protease"/>
</dbReference>
<evidence type="ECO:0000259" key="7">
    <source>
        <dbReference type="SMART" id="SM00228"/>
    </source>
</evidence>
<feature type="chain" id="PRO_5047194184" evidence="6">
    <location>
        <begin position="26"/>
        <end position="402"/>
    </location>
</feature>
<dbReference type="Pfam" id="PF13180">
    <property type="entry name" value="PDZ_2"/>
    <property type="match status" value="1"/>
</dbReference>
<keyword evidence="10" id="KW-1185">Reference proteome</keyword>
<dbReference type="SUPFAM" id="SSF52096">
    <property type="entry name" value="ClpP/crotonase"/>
    <property type="match status" value="1"/>
</dbReference>
<keyword evidence="4 5" id="KW-0720">Serine protease</keyword>
<dbReference type="InterPro" id="IPR036034">
    <property type="entry name" value="PDZ_sf"/>
</dbReference>
<dbReference type="InterPro" id="IPR001478">
    <property type="entry name" value="PDZ"/>
</dbReference>
<dbReference type="SMART" id="SM00228">
    <property type="entry name" value="PDZ"/>
    <property type="match status" value="1"/>
</dbReference>
<dbReference type="Gene3D" id="3.30.750.44">
    <property type="match status" value="1"/>
</dbReference>
<dbReference type="Gene3D" id="3.90.226.10">
    <property type="entry name" value="2-enoyl-CoA Hydratase, Chain A, domain 1"/>
    <property type="match status" value="1"/>
</dbReference>
<evidence type="ECO:0000313" key="9">
    <source>
        <dbReference type="EMBL" id="UVC17912.1"/>
    </source>
</evidence>
<dbReference type="InterPro" id="IPR029045">
    <property type="entry name" value="ClpP/crotonase-like_dom_sf"/>
</dbReference>
<keyword evidence="6" id="KW-0732">Signal</keyword>
<feature type="signal peptide" evidence="6">
    <location>
        <begin position="1"/>
        <end position="25"/>
    </location>
</feature>
<evidence type="ECO:0000256" key="4">
    <source>
        <dbReference type="ARBA" id="ARBA00022825"/>
    </source>
</evidence>
<evidence type="ECO:0000256" key="1">
    <source>
        <dbReference type="ARBA" id="ARBA00009179"/>
    </source>
</evidence>
<accession>A0ABY5R5H2</accession>
<evidence type="ECO:0000259" key="8">
    <source>
        <dbReference type="SMART" id="SM00245"/>
    </source>
</evidence>
<proteinExistence type="inferred from homology"/>
<dbReference type="Gene3D" id="2.30.42.10">
    <property type="match status" value="1"/>
</dbReference>
<feature type="domain" description="PDZ" evidence="7">
    <location>
        <begin position="94"/>
        <end position="168"/>
    </location>
</feature>
<keyword evidence="3 5" id="KW-0378">Hydrolase</keyword>
<evidence type="ECO:0000256" key="6">
    <source>
        <dbReference type="SAM" id="SignalP"/>
    </source>
</evidence>
<dbReference type="PANTHER" id="PTHR32060">
    <property type="entry name" value="TAIL-SPECIFIC PROTEASE"/>
    <property type="match status" value="1"/>
</dbReference>
<dbReference type="Proteomes" id="UP001058098">
    <property type="component" value="Chromosome"/>
</dbReference>
<dbReference type="CDD" id="cd06782">
    <property type="entry name" value="cpPDZ_CPP-like"/>
    <property type="match status" value="1"/>
</dbReference>
<dbReference type="RefSeq" id="WP_258122794.1">
    <property type="nucleotide sequence ID" value="NZ_CP062229.1"/>
</dbReference>
<protein>
    <submittedName>
        <fullName evidence="9">S41 family peptidase</fullName>
    </submittedName>
</protein>
<evidence type="ECO:0000256" key="3">
    <source>
        <dbReference type="ARBA" id="ARBA00022801"/>
    </source>
</evidence>
<evidence type="ECO:0000256" key="2">
    <source>
        <dbReference type="ARBA" id="ARBA00022670"/>
    </source>
</evidence>
<evidence type="ECO:0000313" key="10">
    <source>
        <dbReference type="Proteomes" id="UP001058098"/>
    </source>
</evidence>
<dbReference type="SUPFAM" id="SSF50156">
    <property type="entry name" value="PDZ domain-like"/>
    <property type="match status" value="1"/>
</dbReference>
<dbReference type="SMART" id="SM00245">
    <property type="entry name" value="TSPc"/>
    <property type="match status" value="1"/>
</dbReference>
<dbReference type="EMBL" id="CP062229">
    <property type="protein sequence ID" value="UVC17912.1"/>
    <property type="molecule type" value="Genomic_DNA"/>
</dbReference>
<keyword evidence="2 5" id="KW-0645">Protease</keyword>
<name>A0ABY5R5H2_9HYPH</name>
<reference evidence="9" key="1">
    <citation type="submission" date="2020-09" db="EMBL/GenBank/DDBJ databases">
        <title>Rhizobia associated with sainfoin plants.</title>
        <authorList>
            <person name="Asharfi S."/>
            <person name="Kuzmanovic N."/>
            <person name="Bunk B."/>
            <person name="Sproeer C."/>
            <person name="Becker M."/>
            <person name="Thuenen T."/>
        </authorList>
    </citation>
    <scope>NUCLEOTIDE SEQUENCE</scope>
    <source>
        <strain evidence="9">OM4</strain>
    </source>
</reference>
<dbReference type="CDD" id="cd07560">
    <property type="entry name" value="Peptidase_S41_CPP"/>
    <property type="match status" value="1"/>
</dbReference>
<organism evidence="9 10">
    <name type="scientific">Mesorhizobium onobrychidis</name>
    <dbReference type="NCBI Taxonomy" id="2775404"/>
    <lineage>
        <taxon>Bacteria</taxon>
        <taxon>Pseudomonadati</taxon>
        <taxon>Pseudomonadota</taxon>
        <taxon>Alphaproteobacteria</taxon>
        <taxon>Hyphomicrobiales</taxon>
        <taxon>Phyllobacteriaceae</taxon>
        <taxon>Mesorhizobium</taxon>
    </lineage>
</organism>
<comment type="similarity">
    <text evidence="1 5">Belongs to the peptidase S41A family.</text>
</comment>
<dbReference type="NCBIfam" id="TIGR00225">
    <property type="entry name" value="prc"/>
    <property type="match status" value="1"/>
</dbReference>
<evidence type="ECO:0000256" key="5">
    <source>
        <dbReference type="RuleBase" id="RU004404"/>
    </source>
</evidence>
<dbReference type="InterPro" id="IPR004447">
    <property type="entry name" value="Peptidase_S41A"/>
</dbReference>
<sequence>MNRRTGSYALACVLTAIVTLQSVYGANAQSGSGVEKKYRLFGEIFLRIQSDFVDSPDGEKLLDAAIKGMLESLDANSTYINPEAFHEMLFQNQGKYGGIGVDAVMEGGLIKVVAAVDETPAARAGLMPNDLIARIDGDEVQAMSKFEAADRMRGATGTPVTLSILRKGHNPFDVTLLRDEIRTQSIKWQILDLDIGYVRISTFTEGTQEELEEAVFSLKKKAGGKLKGYIIDLRNNPGGLLTQAVSVSDSFLDFGEVLSIRGRRAEHSRSFSARTGDLADGMPVVVLINGGSASGAEVVAGALQDQKRATVVGTKSFGKGTVQSIIKLGEQGGLKLTTARYYTPSGRSIESKGIDPDIVVVQEGKPSSLDYSLQSNQSITDVQLKAAIDILHGKVVSPAKSE</sequence>
<feature type="domain" description="Tail specific protease" evidence="8">
    <location>
        <begin position="169"/>
        <end position="361"/>
    </location>
</feature>